<dbReference type="GO" id="GO:0019637">
    <property type="term" value="P:organophosphate metabolic process"/>
    <property type="evidence" value="ECO:0007669"/>
    <property type="project" value="UniProtKB-ARBA"/>
</dbReference>
<evidence type="ECO:0000313" key="5">
    <source>
        <dbReference type="Proteomes" id="UP000262825"/>
    </source>
</evidence>
<dbReference type="SUPFAM" id="SSF53649">
    <property type="entry name" value="Alkaline phosphatase-like"/>
    <property type="match status" value="1"/>
</dbReference>
<protein>
    <submittedName>
        <fullName evidence="4">Related to choline-sulfatase</fullName>
    </submittedName>
</protein>
<proteinExistence type="predicted"/>
<dbReference type="GO" id="GO:0005737">
    <property type="term" value="C:cytoplasm"/>
    <property type="evidence" value="ECO:0007669"/>
    <property type="project" value="TreeGrafter"/>
</dbReference>
<organism evidence="4 5">
    <name type="scientific">Saccharomycodes ludwigii</name>
    <dbReference type="NCBI Taxonomy" id="36035"/>
    <lineage>
        <taxon>Eukaryota</taxon>
        <taxon>Fungi</taxon>
        <taxon>Dikarya</taxon>
        <taxon>Ascomycota</taxon>
        <taxon>Saccharomycotina</taxon>
        <taxon>Saccharomycetes</taxon>
        <taxon>Saccharomycodales</taxon>
        <taxon>Saccharomycodaceae</taxon>
        <taxon>Saccharomycodes</taxon>
    </lineage>
</organism>
<gene>
    <name evidence="4" type="ORF">SCODWIG_01562</name>
</gene>
<sequence length="521" mass="59732">MSSSENIFHRPNFIIFMPDQLSYSCVGTFGNTVIRTPNIDKLASQGVKFTNCYLQNSVCSQSRASIVTGKYPHVTGHRGLTTLLQPWEDNFFKTLKNNGYFIVSIGERGDLFGANASELSLNEYGNIIEPDADFFANMIAQFKQIQNFATNDNKHKVDWGRLYYLGERKKDSSLKDPPVDFDEAVIQSAEIWLDKLNSNPDLTGGKPWVLFLPLIFPHCPFYVEEPYYSLYDRHAIPKPLRVSEKTGYEPKYMSRLRFKHGLNNLPDEVWAEVGAVYYGMISRIDDQLGRILNKIEQYEPINSSTIKIFCTDHGEYLGNHELIEKWPSGVSEQLVHEPLIIAGPAISQNTTVDSLCEMVDLAPTLFQFAGLDEYPYPHNGKSLVPLLTGSSNQKHKEFVFTEGGFLKSEEPIIEFASYPYDIKAGLQHEELVTVGRVVSCRNAQYNFVYRLYEGKNELYDRKKDLQEAHNLIDEPEYQDLVTFFKDKILEWFFKTSDHAPFHTDKRRETVNLPKPGEVFSR</sequence>
<keyword evidence="5" id="KW-1185">Reference proteome</keyword>
<dbReference type="PANTHER" id="PTHR45953:SF1">
    <property type="entry name" value="IDURONATE 2-SULFATASE"/>
    <property type="match status" value="1"/>
</dbReference>
<dbReference type="Pfam" id="PF00884">
    <property type="entry name" value="Sulfatase"/>
    <property type="match status" value="1"/>
</dbReference>
<dbReference type="Gene3D" id="3.40.720.10">
    <property type="entry name" value="Alkaline Phosphatase, subunit A"/>
    <property type="match status" value="1"/>
</dbReference>
<name>A0A376B583_9ASCO</name>
<dbReference type="AlphaFoldDB" id="A0A376B583"/>
<evidence type="ECO:0000313" key="4">
    <source>
        <dbReference type="EMBL" id="SSD59801.1"/>
    </source>
</evidence>
<dbReference type="GO" id="GO:0004423">
    <property type="term" value="F:iduronate-2-sulfatase activity"/>
    <property type="evidence" value="ECO:0007669"/>
    <property type="project" value="TreeGrafter"/>
</dbReference>
<dbReference type="PANTHER" id="PTHR45953">
    <property type="entry name" value="IDURONATE 2-SULFATASE"/>
    <property type="match status" value="1"/>
</dbReference>
<dbReference type="InterPro" id="IPR017850">
    <property type="entry name" value="Alkaline_phosphatase_core_sf"/>
</dbReference>
<keyword evidence="1" id="KW-0479">Metal-binding</keyword>
<dbReference type="VEuPathDB" id="FungiDB:SCODWIG_01562"/>
<reference evidence="5" key="1">
    <citation type="submission" date="2018-06" db="EMBL/GenBank/DDBJ databases">
        <authorList>
            <person name="Guldener U."/>
        </authorList>
    </citation>
    <scope>NUCLEOTIDE SEQUENCE [LARGE SCALE GENOMIC DNA]</scope>
    <source>
        <strain evidence="5">UTAD17</strain>
    </source>
</reference>
<keyword evidence="2" id="KW-0378">Hydrolase</keyword>
<dbReference type="Proteomes" id="UP000262825">
    <property type="component" value="Unassembled WGS sequence"/>
</dbReference>
<evidence type="ECO:0000256" key="2">
    <source>
        <dbReference type="ARBA" id="ARBA00022801"/>
    </source>
</evidence>
<dbReference type="GO" id="GO:0046872">
    <property type="term" value="F:metal ion binding"/>
    <property type="evidence" value="ECO:0007669"/>
    <property type="project" value="UniProtKB-KW"/>
</dbReference>
<dbReference type="CDD" id="cd16150">
    <property type="entry name" value="sulfatase_like"/>
    <property type="match status" value="1"/>
</dbReference>
<feature type="domain" description="Sulfatase N-terminal" evidence="3">
    <location>
        <begin position="11"/>
        <end position="370"/>
    </location>
</feature>
<accession>A0A376B583</accession>
<evidence type="ECO:0000259" key="3">
    <source>
        <dbReference type="Pfam" id="PF00884"/>
    </source>
</evidence>
<dbReference type="InterPro" id="IPR000917">
    <property type="entry name" value="Sulfatase_N"/>
</dbReference>
<evidence type="ECO:0000256" key="1">
    <source>
        <dbReference type="ARBA" id="ARBA00022723"/>
    </source>
</evidence>
<dbReference type="EMBL" id="UFAJ01000208">
    <property type="protein sequence ID" value="SSD59801.1"/>
    <property type="molecule type" value="Genomic_DNA"/>
</dbReference>